<dbReference type="OrthoDB" id="116335at2759"/>
<sequence>MQVTLLAVGPSDFEGDLSIETMFGGTPRLHKYPRSSTPSQHVLEQVKSFRTVRVHNKLQRKRRQYACKVCSILIRAQRKTAWETAYLCRTCSDTHGSGIIYLCQLARQHGPNGTHQMCRSGTDTPEGVRYVVKLPMLGDNKIGESVLELIKIEVRLQNTPNYQCVAVIFDIPKGLNCVFGMYNLISSGSVDVSRRTSQMEPRQLNLQLPPYKKRGQSAKPKSSKDQMKTWRYFRKEKKNAKAETMFTLGVVASEGVESKCITRKKLRKFMRDGHTPGPLQIGEAIKRNDKTDNVESEKVKRFLSTDWELTSVSSPHRIQGQCVQAQPTRRTTDGAQNCAPYRYQGSKHRVVSATMAVLTGAESRNREVGAWNDR</sequence>
<name>A0A2P4XNS7_9STRA</name>
<proteinExistence type="predicted"/>
<reference evidence="1 2" key="1">
    <citation type="journal article" date="2017" name="Genome Biol. Evol.">
        <title>Phytophthora megakarya and P. palmivora, closely related causal agents of cacao black pod rot, underwent increases in genome sizes and gene numbers by different mechanisms.</title>
        <authorList>
            <person name="Ali S.S."/>
            <person name="Shao J."/>
            <person name="Lary D.J."/>
            <person name="Kronmiller B."/>
            <person name="Shen D."/>
            <person name="Strem M.D."/>
            <person name="Amoako-Attah I."/>
            <person name="Akrofi A.Y."/>
            <person name="Begoude B.A."/>
            <person name="Ten Hoopen G.M."/>
            <person name="Coulibaly K."/>
            <person name="Kebe B.I."/>
            <person name="Melnick R.L."/>
            <person name="Guiltinan M.J."/>
            <person name="Tyler B.M."/>
            <person name="Meinhardt L.W."/>
            <person name="Bailey B.A."/>
        </authorList>
    </citation>
    <scope>NUCLEOTIDE SEQUENCE [LARGE SCALE GENOMIC DNA]</scope>
    <source>
        <strain evidence="2">sbr112.9</strain>
    </source>
</reference>
<dbReference type="Proteomes" id="UP000237271">
    <property type="component" value="Unassembled WGS sequence"/>
</dbReference>
<evidence type="ECO:0000313" key="2">
    <source>
        <dbReference type="Proteomes" id="UP000237271"/>
    </source>
</evidence>
<keyword evidence="2" id="KW-1185">Reference proteome</keyword>
<accession>A0A2P4XNS7</accession>
<evidence type="ECO:0000313" key="1">
    <source>
        <dbReference type="EMBL" id="POM67197.1"/>
    </source>
</evidence>
<organism evidence="1 2">
    <name type="scientific">Phytophthora palmivora</name>
    <dbReference type="NCBI Taxonomy" id="4796"/>
    <lineage>
        <taxon>Eukaryota</taxon>
        <taxon>Sar</taxon>
        <taxon>Stramenopiles</taxon>
        <taxon>Oomycota</taxon>
        <taxon>Peronosporomycetes</taxon>
        <taxon>Peronosporales</taxon>
        <taxon>Peronosporaceae</taxon>
        <taxon>Phytophthora</taxon>
    </lineage>
</organism>
<dbReference type="AlphaFoldDB" id="A0A2P4XNS7"/>
<gene>
    <name evidence="1" type="ORF">PHPALM_16841</name>
</gene>
<dbReference type="EMBL" id="NCKW01009462">
    <property type="protein sequence ID" value="POM67197.1"/>
    <property type="molecule type" value="Genomic_DNA"/>
</dbReference>
<protein>
    <submittedName>
        <fullName evidence="1">Uncharacterized protein</fullName>
    </submittedName>
</protein>
<comment type="caution">
    <text evidence="1">The sequence shown here is derived from an EMBL/GenBank/DDBJ whole genome shotgun (WGS) entry which is preliminary data.</text>
</comment>